<dbReference type="EMBL" id="ABXU01000011">
    <property type="protein sequence ID" value="EEB34802.1"/>
    <property type="molecule type" value="Genomic_DNA"/>
</dbReference>
<dbReference type="Pfam" id="PF02801">
    <property type="entry name" value="Ketoacyl-synt_C"/>
    <property type="match status" value="1"/>
</dbReference>
<keyword evidence="4" id="KW-0436">Ligase</keyword>
<dbReference type="SMART" id="SM00826">
    <property type="entry name" value="PKS_DH"/>
    <property type="match status" value="1"/>
</dbReference>
<dbReference type="SUPFAM" id="SSF47336">
    <property type="entry name" value="ACP-like"/>
    <property type="match status" value="2"/>
</dbReference>
<dbReference type="PROSITE" id="PS52004">
    <property type="entry name" value="KS3_2"/>
    <property type="match status" value="1"/>
</dbReference>
<feature type="region of interest" description="Disordered" evidence="8">
    <location>
        <begin position="2853"/>
        <end position="2890"/>
    </location>
</feature>
<dbReference type="Gene3D" id="3.40.47.10">
    <property type="match status" value="1"/>
</dbReference>
<evidence type="ECO:0000256" key="8">
    <source>
        <dbReference type="SAM" id="MobiDB-lite"/>
    </source>
</evidence>
<feature type="region of interest" description="N-terminal hotdog fold" evidence="7">
    <location>
        <begin position="610"/>
        <end position="731"/>
    </location>
</feature>
<dbReference type="InterPro" id="IPR016039">
    <property type="entry name" value="Thiolase-like"/>
</dbReference>
<dbReference type="NCBIfam" id="TIGR01733">
    <property type="entry name" value="AA-adenyl-dom"/>
    <property type="match status" value="1"/>
</dbReference>
<dbReference type="GO" id="GO:0004312">
    <property type="term" value="F:fatty acid synthase activity"/>
    <property type="evidence" value="ECO:0007669"/>
    <property type="project" value="TreeGrafter"/>
</dbReference>
<dbReference type="PROSITE" id="PS00606">
    <property type="entry name" value="KS3_1"/>
    <property type="match status" value="1"/>
</dbReference>
<dbReference type="GO" id="GO:0006633">
    <property type="term" value="P:fatty acid biosynthetic process"/>
    <property type="evidence" value="ECO:0007669"/>
    <property type="project" value="InterPro"/>
</dbReference>
<keyword evidence="5" id="KW-0808">Transferase</keyword>
<dbReference type="Gene3D" id="3.40.50.12780">
    <property type="entry name" value="N-terminal domain of ligase-like"/>
    <property type="match status" value="1"/>
</dbReference>
<feature type="active site" description="Proton donor; for dehydratase activity" evidence="7">
    <location>
        <position position="800"/>
    </location>
</feature>
<dbReference type="CDD" id="cd19535">
    <property type="entry name" value="Cyc_NRPS"/>
    <property type="match status" value="1"/>
</dbReference>
<reference evidence="12 13" key="2">
    <citation type="submission" date="2008-10" db="EMBL/GenBank/DDBJ databases">
        <authorList>
            <person name="Fulton L."/>
            <person name="Clifton S."/>
            <person name="Fulton B."/>
            <person name="Xu J."/>
            <person name="Minx P."/>
            <person name="Pepin K.H."/>
            <person name="Johnson M."/>
            <person name="Bhonagiri V."/>
            <person name="Nash W.E."/>
            <person name="Mardis E.R."/>
            <person name="Wilson R.K."/>
        </authorList>
    </citation>
    <scope>NUCLEOTIDE SEQUENCE [LARGE SCALE GENOMIC DNA]</scope>
    <source>
        <strain evidence="12 13">ATCC 29098</strain>
    </source>
</reference>
<feature type="domain" description="Carrier" evidence="9">
    <location>
        <begin position="1703"/>
        <end position="1780"/>
    </location>
</feature>
<evidence type="ECO:0000256" key="2">
    <source>
        <dbReference type="ARBA" id="ARBA00022450"/>
    </source>
</evidence>
<dbReference type="InterPro" id="IPR025110">
    <property type="entry name" value="AMP-bd_C"/>
</dbReference>
<dbReference type="SMART" id="SM00829">
    <property type="entry name" value="PKS_ER"/>
    <property type="match status" value="1"/>
</dbReference>
<dbReference type="RefSeq" id="WP_006003919.1">
    <property type="nucleotide sequence ID" value="NZ_DS996351.1"/>
</dbReference>
<dbReference type="InterPro" id="IPR049900">
    <property type="entry name" value="PKS_mFAS_DH"/>
</dbReference>
<dbReference type="PROSITE" id="PS52019">
    <property type="entry name" value="PKS_MFAS_DH"/>
    <property type="match status" value="1"/>
</dbReference>
<dbReference type="GO" id="GO:0016874">
    <property type="term" value="F:ligase activity"/>
    <property type="evidence" value="ECO:0007669"/>
    <property type="project" value="UniProtKB-KW"/>
</dbReference>
<dbReference type="InterPro" id="IPR009081">
    <property type="entry name" value="PP-bd_ACP"/>
</dbReference>
<dbReference type="InterPro" id="IPR014030">
    <property type="entry name" value="Ketoacyl_synth_N"/>
</dbReference>
<proteinExistence type="predicted"/>
<dbReference type="Pfam" id="PF00668">
    <property type="entry name" value="Condensation"/>
    <property type="match status" value="1"/>
</dbReference>
<dbReference type="PROSITE" id="PS00455">
    <property type="entry name" value="AMP_BINDING"/>
    <property type="match status" value="1"/>
</dbReference>
<dbReference type="PROSITE" id="PS50075">
    <property type="entry name" value="CARRIER"/>
    <property type="match status" value="2"/>
</dbReference>
<dbReference type="OrthoDB" id="9757540at2"/>
<dbReference type="GO" id="GO:0005886">
    <property type="term" value="C:plasma membrane"/>
    <property type="evidence" value="ECO:0007669"/>
    <property type="project" value="TreeGrafter"/>
</dbReference>
<dbReference type="InterPro" id="IPR013154">
    <property type="entry name" value="ADH-like_N"/>
</dbReference>
<dbReference type="CDD" id="cd05195">
    <property type="entry name" value="enoyl_red"/>
    <property type="match status" value="1"/>
</dbReference>
<dbReference type="SMART" id="SM00823">
    <property type="entry name" value="PKS_PP"/>
    <property type="match status" value="2"/>
</dbReference>
<protein>
    <submittedName>
        <fullName evidence="12">Putative acyl carrier protein</fullName>
    </submittedName>
</protein>
<keyword evidence="6" id="KW-0511">Multifunctional enzyme</keyword>
<dbReference type="GO" id="GO:0031177">
    <property type="term" value="F:phosphopantetheine binding"/>
    <property type="evidence" value="ECO:0007669"/>
    <property type="project" value="InterPro"/>
</dbReference>
<dbReference type="InterPro" id="IPR057326">
    <property type="entry name" value="KR_dom"/>
</dbReference>
<dbReference type="GO" id="GO:0016491">
    <property type="term" value="F:oxidoreductase activity"/>
    <property type="evidence" value="ECO:0007669"/>
    <property type="project" value="InterPro"/>
</dbReference>
<organism evidence="12 13">
    <name type="scientific">Desulfovibrio piger ATCC 29098</name>
    <dbReference type="NCBI Taxonomy" id="411464"/>
    <lineage>
        <taxon>Bacteria</taxon>
        <taxon>Pseudomonadati</taxon>
        <taxon>Thermodesulfobacteriota</taxon>
        <taxon>Desulfovibrionia</taxon>
        <taxon>Desulfovibrionales</taxon>
        <taxon>Desulfovibrionaceae</taxon>
        <taxon>Desulfovibrio</taxon>
    </lineage>
</organism>
<feature type="region of interest" description="C-terminal hotdog fold" evidence="7">
    <location>
        <begin position="743"/>
        <end position="890"/>
    </location>
</feature>
<dbReference type="SUPFAM" id="SSF52777">
    <property type="entry name" value="CoA-dependent acyltransferases"/>
    <property type="match status" value="2"/>
</dbReference>
<dbReference type="GO" id="GO:0005737">
    <property type="term" value="C:cytoplasm"/>
    <property type="evidence" value="ECO:0007669"/>
    <property type="project" value="TreeGrafter"/>
</dbReference>
<evidence type="ECO:0000256" key="5">
    <source>
        <dbReference type="ARBA" id="ARBA00022679"/>
    </source>
</evidence>
<feature type="domain" description="Carrier" evidence="9">
    <location>
        <begin position="2774"/>
        <end position="2849"/>
    </location>
</feature>
<dbReference type="InterPro" id="IPR020806">
    <property type="entry name" value="PKS_PP-bd"/>
</dbReference>
<dbReference type="FunFam" id="3.30.559.10:FF:000023">
    <property type="entry name" value="Non-ribosomal peptide synthetase"/>
    <property type="match status" value="1"/>
</dbReference>
<dbReference type="GO" id="GO:0071770">
    <property type="term" value="P:DIM/DIP cell wall layer assembly"/>
    <property type="evidence" value="ECO:0007669"/>
    <property type="project" value="TreeGrafter"/>
</dbReference>
<keyword evidence="2" id="KW-0596">Phosphopantetheine</keyword>
<reference evidence="12 13" key="1">
    <citation type="submission" date="2008-10" db="EMBL/GenBank/DDBJ databases">
        <title>Draft genome sequence of Desulvovibrio piger (ATCC 29098).</title>
        <authorList>
            <person name="Sudarsanam P."/>
            <person name="Ley R."/>
            <person name="Guruge J."/>
            <person name="Turnbaugh P.J."/>
            <person name="Mahowald M."/>
            <person name="Liep D."/>
            <person name="Gordon J."/>
        </authorList>
    </citation>
    <scope>NUCLEOTIDE SEQUENCE [LARGE SCALE GENOMIC DNA]</scope>
    <source>
        <strain evidence="12 13">ATCC 29098</strain>
    </source>
</reference>
<dbReference type="InterPro" id="IPR020843">
    <property type="entry name" value="ER"/>
</dbReference>
<dbReference type="Pfam" id="PF00109">
    <property type="entry name" value="ketoacyl-synt"/>
    <property type="match status" value="1"/>
</dbReference>
<dbReference type="InterPro" id="IPR045851">
    <property type="entry name" value="AMP-bd_C_sf"/>
</dbReference>
<evidence type="ECO:0000256" key="7">
    <source>
        <dbReference type="PROSITE-ProRule" id="PRU01363"/>
    </source>
</evidence>
<feature type="compositionally biased region" description="Basic residues" evidence="8">
    <location>
        <begin position="2880"/>
        <end position="2890"/>
    </location>
</feature>
<dbReference type="CDD" id="cd00833">
    <property type="entry name" value="PKS"/>
    <property type="match status" value="1"/>
</dbReference>
<dbReference type="InterPro" id="IPR057737">
    <property type="entry name" value="Condensation_MtbB-like"/>
</dbReference>
<dbReference type="eggNOG" id="COG3321">
    <property type="taxonomic scope" value="Bacteria"/>
</dbReference>
<dbReference type="Pfam" id="PF13193">
    <property type="entry name" value="AMP-binding_C"/>
    <property type="match status" value="1"/>
</dbReference>
<dbReference type="Gene3D" id="1.10.1200.10">
    <property type="entry name" value="ACP-like"/>
    <property type="match status" value="2"/>
</dbReference>
<dbReference type="eggNOG" id="COG1020">
    <property type="taxonomic scope" value="Bacteria"/>
</dbReference>
<dbReference type="Gene3D" id="1.10.1240.100">
    <property type="match status" value="1"/>
</dbReference>
<dbReference type="InterPro" id="IPR036736">
    <property type="entry name" value="ACP-like_sf"/>
</dbReference>
<dbReference type="InterPro" id="IPR032821">
    <property type="entry name" value="PKS_assoc"/>
</dbReference>
<dbReference type="InterPro" id="IPR020807">
    <property type="entry name" value="PKS_DH"/>
</dbReference>
<evidence type="ECO:0000259" key="11">
    <source>
        <dbReference type="PROSITE" id="PS52019"/>
    </source>
</evidence>
<dbReference type="InterPro" id="IPR010071">
    <property type="entry name" value="AA_adenyl_dom"/>
</dbReference>
<dbReference type="PANTHER" id="PTHR43775:SF37">
    <property type="entry name" value="SI:DKEY-61P9.11"/>
    <property type="match status" value="1"/>
</dbReference>
<dbReference type="Pfam" id="PF08240">
    <property type="entry name" value="ADH_N"/>
    <property type="match status" value="1"/>
</dbReference>
<dbReference type="GO" id="GO:0004315">
    <property type="term" value="F:3-oxoacyl-[acyl-carrier-protein] synthase activity"/>
    <property type="evidence" value="ECO:0007669"/>
    <property type="project" value="InterPro"/>
</dbReference>
<evidence type="ECO:0000313" key="13">
    <source>
        <dbReference type="Proteomes" id="UP000003676"/>
    </source>
</evidence>
<dbReference type="Gene3D" id="3.40.50.720">
    <property type="entry name" value="NAD(P)-binding Rossmann-like Domain"/>
    <property type="match status" value="3"/>
</dbReference>
<dbReference type="InterPro" id="IPR001242">
    <property type="entry name" value="Condensation_dom"/>
</dbReference>
<dbReference type="InterPro" id="IPR011032">
    <property type="entry name" value="GroES-like_sf"/>
</dbReference>
<dbReference type="FunFam" id="3.30.559.30:FF:000006">
    <property type="entry name" value="Yersiniabactin polyketide/non-ribosomal peptide synthetase"/>
    <property type="match status" value="1"/>
</dbReference>
<dbReference type="InterPro" id="IPR023213">
    <property type="entry name" value="CAT-like_dom_sf"/>
</dbReference>
<dbReference type="InterPro" id="IPR050091">
    <property type="entry name" value="PKS_NRPS_Biosynth_Enz"/>
</dbReference>
<dbReference type="Gene3D" id="3.10.129.110">
    <property type="entry name" value="Polyketide synthase dehydratase"/>
    <property type="match status" value="1"/>
</dbReference>
<feature type="active site" description="Proton acceptor; for dehydratase activity" evidence="7">
    <location>
        <position position="641"/>
    </location>
</feature>
<evidence type="ECO:0000256" key="4">
    <source>
        <dbReference type="ARBA" id="ARBA00022598"/>
    </source>
</evidence>
<dbReference type="InterPro" id="IPR042099">
    <property type="entry name" value="ANL_N_sf"/>
</dbReference>
<comment type="caution">
    <text evidence="12">The sequence shown here is derived from an EMBL/GenBank/DDBJ whole genome shotgun (WGS) entry which is preliminary data.</text>
</comment>
<dbReference type="Gene3D" id="3.90.180.10">
    <property type="entry name" value="Medium-chain alcohol dehydrogenases, catalytic domain"/>
    <property type="match status" value="1"/>
</dbReference>
<name>B6WQE7_9BACT</name>
<dbReference type="InterPro" id="IPR020845">
    <property type="entry name" value="AMP-binding_CS"/>
</dbReference>
<dbReference type="SMART" id="SM01294">
    <property type="entry name" value="PKS_PP_betabranch"/>
    <property type="match status" value="1"/>
</dbReference>
<dbReference type="InterPro" id="IPR049551">
    <property type="entry name" value="PKS_DH_C"/>
</dbReference>
<dbReference type="Pfam" id="PF00550">
    <property type="entry name" value="PP-binding"/>
    <property type="match status" value="2"/>
</dbReference>
<dbReference type="SUPFAM" id="SSF50129">
    <property type="entry name" value="GroES-like"/>
    <property type="match status" value="1"/>
</dbReference>
<dbReference type="Gene3D" id="3.30.300.30">
    <property type="match status" value="1"/>
</dbReference>
<dbReference type="Pfam" id="PF08659">
    <property type="entry name" value="KR"/>
    <property type="match status" value="1"/>
</dbReference>
<dbReference type="Pfam" id="PF16197">
    <property type="entry name" value="KAsynt_C_assoc"/>
    <property type="match status" value="1"/>
</dbReference>
<dbReference type="InterPro" id="IPR020841">
    <property type="entry name" value="PKS_Beta-ketoAc_synthase_dom"/>
</dbReference>
<evidence type="ECO:0000256" key="6">
    <source>
        <dbReference type="ARBA" id="ARBA00023268"/>
    </source>
</evidence>
<dbReference type="InterPro" id="IPR014031">
    <property type="entry name" value="Ketoacyl_synth_C"/>
</dbReference>
<dbReference type="InterPro" id="IPR013149">
    <property type="entry name" value="ADH-like_C"/>
</dbReference>
<dbReference type="SUPFAM" id="SSF53901">
    <property type="entry name" value="Thiolase-like"/>
    <property type="match status" value="1"/>
</dbReference>
<dbReference type="Pfam" id="PF21089">
    <property type="entry name" value="PKS_DH_N"/>
    <property type="match status" value="1"/>
</dbReference>
<dbReference type="Proteomes" id="UP000003676">
    <property type="component" value="Unassembled WGS sequence"/>
</dbReference>
<evidence type="ECO:0000259" key="9">
    <source>
        <dbReference type="PROSITE" id="PS50075"/>
    </source>
</evidence>
<dbReference type="InterPro" id="IPR042104">
    <property type="entry name" value="PKS_dehydratase_sf"/>
</dbReference>
<gene>
    <name evidence="12" type="ORF">DESPIG_00267</name>
</gene>
<sequence length="2890" mass="313717">MDSMNITDEAIAVIGMSCRFPGAPDLDGYWRNLCEGKVSVTFLDRKDLAAAGVDHGLLRDPNYVPATYSLGDIDKFDAAFFGYAGSEAEKIDPQQRTFLECAWESLEDAGYTPLPGGGLEGKSVGVFAGSRISAYLEHACRGLKAGNGAEAFQCLVGNDKDYLCSRVSYKLNLNGPSLCVQTACSSSLSAVHVACENLRSGACDMALAGGVAIDVPQEKGYLFQEGMIFSRDGYCRPFDKNASGTVFSGGAGVVVLKRLADALRDRDHIYAVVLASVVNNDGSRRVGYTAPGEFGQTAVIGEAISLSGLSARDIGLVESHGTGTALGDPIEFAALGKAFGHFTQDRGFCALGAVKANIGHADAASGIASFIKAVMAVHTGHIPPHPLFEEANPALDLDASPFYINTALADWKDAERPRAAGISSFGIGGSNAHAVIMQAPEEPVNSRHLPDGTPDLFVLSSRTGTMLRALAGRMARALDAPSASLADICFTARASRSRDKIRLAVRATSTGALREALHAFARGGMPEGMLLSGHTEARDVPGDLMDDGLQRVALAYMAGDDKALDALQEKALRLGARRVRLPLTPFQRRRFWPEEDSTGTDGTGREALSHPVWRERFTTAEGKILYGGRLGGKELERMREHRVAGRSIAPGSLLLELLRAAAAREYGADCGLGHVALLRPLPLDGDRDVFFQLILEGDRERGVMELFTSTAPEAPGAWHRTARAGIEGPACSMPAAAPASDEDMPEDIAAYYAAMQGLGVSYGPSFRLLREIRSGRGRARTRVSSGNSSDGWGWDPALLDACLQGVLSCIPQQDRDTDRIFVPAGCRHLDLPEQCPADVQVMLELRESPAGDPGDTGTFLLDVSLFDGNGEAVGRMEGLRMSALPPEGVEEEAGSPEAARYAVRWIEGEQLPGRARLDGRWLVLADPGPLAEALATRLESDGCHCRVLSHAERDGLPAALDALADGQGRLHVVDAWPLGVPGMADPDGTYDRSVLPLLEIVRQARARDMEARLDLVILTSGTFGPDIAAGAHERPLPGQSLVWGLGPVVCMEHPALRVRLMDLQHPEADDTLFRALACEDGEDRQALRDGRRLLPRLERADDGAAGPRALVMEGPGLDNLRWQPLERRSPEAGEVEVALAASSLNFRDVMMVMGIYPGEETAVGSDGAGIVTAVGDGVSGIQVGDRVAVSAYGCLRTHITLPAAMTCPLPADISFEQAAALPVAYITACYGLEELAGIRAGQTVLIHAASGGVGLAAMAVCRRAGARIFATAGTPAKRELVRSLGAELVMDSRSTAFAQEVLDATGGRGVDIILNSLAGEAQEASFTLVADNGCFVELGKSGLRQAGDYRTERGLMRYRPLDLVELGRDRPDLMAGIFRRAMQGCARGELALLPVTVFAADRHDAAFRHMMQARHTGKIILRWPAAVQTGHPACSGTELVSGGLGGIALRLCADRVRRGCRHLLLLARRQPAAEEAALLEDLRQQGCTVRLALADVSDSSALRHAVDSALKDMPPLKRIWHLAGTLDDDRLLRLDASRFKRVLAPKAEGAWNLHRISLDHQLEAFVLFSSTASFLGPMGMGNYAAANAFLDELALYRRHLGLPALSINWGAFRDAGMAVRQADLRTLSRLGIHTVAPEEGFAVMERLLSRDECRAAVLHMDWPRYAAGYDSDRLPPLLRSLCPATADDREASVSPEADSAGRDSRDAVMRAVRAKVATILRTDAANLPGDANLIELGVDSLLALDLFQSLEKQFRIRVDRSLLFKEPTIDALASRIASLLDAGKRAQDGDLPVILPDSAARHEPFPLMDMQQAYWVGRTGALVLGNVSCHVYLELETEDLDLPRWEACWNRLIRHHDMLRCVIMEDGRQRILPEVPPFTVTVQDATGLDAGAAEQMVLECRERMGHEVLSAKEWPLFRVAATRMPGGPIRLHISLDLLVADLHSMNLMMNGLESLYRYPEREPAPLDLSFRDYVLALEAFRKSPRYRKDKEYWLERVAALPPAPDLPLAVPPAQVERPRFVRHAAQLDRKTWADLRQKAAAHELTVSGLLLACYAEVLARWSSRNEFTLNVTLFNRLPLHPEVGEIVGDFTSVSLLACSFDGTASFLRRARALQAQLWADMDHSTFSGVEVIREWSRCTGRSSADIIPIVFTSTIGFGDEHGTHPALRTFGRMVYNITQTPQVWIDHQVREVDDCLEFNWDAVDELFPEGLVDSMFSAYCRLLRMLARDDRIWHQPHLPLLPQEQLGRRRTANATTREFPHAGRGTLDSLFARSLRDAPGALALADGDLCLSYRDLGRAAEALCGRLMARGCGQGSLVAVVSNGGWEEAVAALAVSSAGAAYMPVDAAVPPARLKHLLEYSGAGSVLVQRRHASLPWPAGLPVMVMDEDLLKSNSEFDFERCVSRPDALAYVIHTSGSTGAPKGVMIRHERAVNTIRAVNELTGLRSSDRVLALSRFTFDLSVWDMFGLFGAGGALVLPDPARRLEAAHWLELMHRHQVSIWNSVPPFLQILAAHLEHHPAALPPLRCALLSGDWIPLGLPGRIRAFWPELRLFSLGGATEASIWSNFFPVEDVLPQWKSIPYGKPLANQRFFILDRHGSDCPDWVPGELHIAGDGLADGYLKDPERTAERFIRHPGTGEDLYATGDLGCYMPDGNIEFLGRQDNQVKINGYRVELGEVENTLMEHPFVEQAAALTVRGRQAGQVLAAFVACRPGTSPAPEELQKWLAERLPSFLVPGMILMRESLPLTSSGKVDRKSLVLDPDQELPRMKGAQPGSETERLVAGAIAHVLGRDDISIDSRFFEMGLSSLDLVAVQAALGERLGTDIPLMTLLEHTSIRALAAWLDNRTPRTTAQEISAPEGGGSASAFDRGMDRAERRMRTRSRQRTGR</sequence>
<dbReference type="HOGENOM" id="CLU_226505_0_0_7"/>
<dbReference type="FunFam" id="3.40.50.720:FF:000209">
    <property type="entry name" value="Polyketide synthase Pks12"/>
    <property type="match status" value="1"/>
</dbReference>
<evidence type="ECO:0000259" key="10">
    <source>
        <dbReference type="PROSITE" id="PS52004"/>
    </source>
</evidence>
<dbReference type="Pfam" id="PF00501">
    <property type="entry name" value="AMP-binding"/>
    <property type="match status" value="1"/>
</dbReference>
<evidence type="ECO:0000313" key="12">
    <source>
        <dbReference type="EMBL" id="EEB34802.1"/>
    </source>
</evidence>
<dbReference type="InterPro" id="IPR000873">
    <property type="entry name" value="AMP-dep_synth/lig_dom"/>
</dbReference>
<dbReference type="Pfam" id="PF00107">
    <property type="entry name" value="ADH_zinc_N"/>
    <property type="match status" value="1"/>
</dbReference>
<evidence type="ECO:0000256" key="1">
    <source>
        <dbReference type="ARBA" id="ARBA00001957"/>
    </source>
</evidence>
<comment type="cofactor">
    <cofactor evidence="1">
        <name>pantetheine 4'-phosphate</name>
        <dbReference type="ChEBI" id="CHEBI:47942"/>
    </cofactor>
</comment>
<dbReference type="SUPFAM" id="SSF56801">
    <property type="entry name" value="Acetyl-CoA synthetase-like"/>
    <property type="match status" value="1"/>
</dbReference>
<feature type="domain" description="PKS/mFAS DH" evidence="11">
    <location>
        <begin position="610"/>
        <end position="890"/>
    </location>
</feature>
<dbReference type="Pfam" id="PF14765">
    <property type="entry name" value="PS-DH"/>
    <property type="match status" value="1"/>
</dbReference>
<dbReference type="Gene3D" id="3.30.559.30">
    <property type="entry name" value="Nonribosomal peptide synthetase, condensation domain"/>
    <property type="match status" value="1"/>
</dbReference>
<dbReference type="SUPFAM" id="SSF51735">
    <property type="entry name" value="NAD(P)-binding Rossmann-fold domains"/>
    <property type="match status" value="3"/>
</dbReference>
<evidence type="ECO:0000256" key="3">
    <source>
        <dbReference type="ARBA" id="ARBA00022553"/>
    </source>
</evidence>
<keyword evidence="3" id="KW-0597">Phosphoprotein</keyword>
<dbReference type="PANTHER" id="PTHR43775">
    <property type="entry name" value="FATTY ACID SYNTHASE"/>
    <property type="match status" value="1"/>
</dbReference>
<dbReference type="InterPro" id="IPR036291">
    <property type="entry name" value="NAD(P)-bd_dom_sf"/>
</dbReference>
<dbReference type="InterPro" id="IPR018201">
    <property type="entry name" value="Ketoacyl_synth_AS"/>
</dbReference>
<dbReference type="InterPro" id="IPR049552">
    <property type="entry name" value="PKS_DH_N"/>
</dbReference>
<dbReference type="InterPro" id="IPR013968">
    <property type="entry name" value="PKS_KR"/>
</dbReference>
<dbReference type="SMART" id="SM00822">
    <property type="entry name" value="PKS_KR"/>
    <property type="match status" value="1"/>
</dbReference>
<dbReference type="Gene3D" id="3.30.559.10">
    <property type="entry name" value="Chloramphenicol acetyltransferase-like domain"/>
    <property type="match status" value="1"/>
</dbReference>
<accession>B6WQE7</accession>
<feature type="domain" description="Ketosynthase family 3 (KS3)" evidence="10">
    <location>
        <begin position="8"/>
        <end position="438"/>
    </location>
</feature>
<dbReference type="SMART" id="SM00825">
    <property type="entry name" value="PKS_KS"/>
    <property type="match status" value="1"/>
</dbReference>